<gene>
    <name evidence="2" type="ORF">ZIOFF_067905</name>
</gene>
<dbReference type="AlphaFoldDB" id="A0A8J5CCM8"/>
<feature type="compositionally biased region" description="Basic and acidic residues" evidence="1">
    <location>
        <begin position="76"/>
        <end position="86"/>
    </location>
</feature>
<accession>A0A8J5CCM8</accession>
<evidence type="ECO:0000313" key="3">
    <source>
        <dbReference type="Proteomes" id="UP000734854"/>
    </source>
</evidence>
<protein>
    <submittedName>
        <fullName evidence="2">Uncharacterized protein</fullName>
    </submittedName>
</protein>
<evidence type="ECO:0000313" key="2">
    <source>
        <dbReference type="EMBL" id="KAG6473985.1"/>
    </source>
</evidence>
<proteinExistence type="predicted"/>
<feature type="compositionally biased region" description="Low complexity" evidence="1">
    <location>
        <begin position="141"/>
        <end position="155"/>
    </location>
</feature>
<keyword evidence="3" id="KW-1185">Reference proteome</keyword>
<comment type="caution">
    <text evidence="2">The sequence shown here is derived from an EMBL/GenBank/DDBJ whole genome shotgun (WGS) entry which is preliminary data.</text>
</comment>
<reference evidence="2 3" key="1">
    <citation type="submission" date="2020-08" db="EMBL/GenBank/DDBJ databases">
        <title>Plant Genome Project.</title>
        <authorList>
            <person name="Zhang R.-G."/>
        </authorList>
    </citation>
    <scope>NUCLEOTIDE SEQUENCE [LARGE SCALE GENOMIC DNA]</scope>
    <source>
        <tissue evidence="2">Rhizome</tissue>
    </source>
</reference>
<feature type="region of interest" description="Disordered" evidence="1">
    <location>
        <begin position="73"/>
        <end position="100"/>
    </location>
</feature>
<name>A0A8J5CCM8_ZINOF</name>
<evidence type="ECO:0000256" key="1">
    <source>
        <dbReference type="SAM" id="MobiDB-lite"/>
    </source>
</evidence>
<dbReference type="EMBL" id="JACMSC010000019">
    <property type="protein sequence ID" value="KAG6473985.1"/>
    <property type="molecule type" value="Genomic_DNA"/>
</dbReference>
<sequence length="207" mass="22675">MTSGLNLLRPRRHRNIRHGSFFSDNMMEQEEEVMEEESEIMKRGDAAEPAEMVSAGGSSKIVGVDRGWLQLGISDGGRRHYKDDRSASSSRSSTRPELDLIGGGSAASACKLPLVGFPTSAPPPWLAGVAGCHHRWEHQRPSSSARPSPSSSAWGRPPPPATPSLASYGEIRVKKRALFASDTEELLEDQVHFSFFDDFLFFSFSLG</sequence>
<organism evidence="2 3">
    <name type="scientific">Zingiber officinale</name>
    <name type="common">Ginger</name>
    <name type="synonym">Amomum zingiber</name>
    <dbReference type="NCBI Taxonomy" id="94328"/>
    <lineage>
        <taxon>Eukaryota</taxon>
        <taxon>Viridiplantae</taxon>
        <taxon>Streptophyta</taxon>
        <taxon>Embryophyta</taxon>
        <taxon>Tracheophyta</taxon>
        <taxon>Spermatophyta</taxon>
        <taxon>Magnoliopsida</taxon>
        <taxon>Liliopsida</taxon>
        <taxon>Zingiberales</taxon>
        <taxon>Zingiberaceae</taxon>
        <taxon>Zingiber</taxon>
    </lineage>
</organism>
<feature type="region of interest" description="Disordered" evidence="1">
    <location>
        <begin position="137"/>
        <end position="167"/>
    </location>
</feature>
<dbReference type="Proteomes" id="UP000734854">
    <property type="component" value="Unassembled WGS sequence"/>
</dbReference>